<feature type="region of interest" description="Disordered" evidence="1">
    <location>
        <begin position="310"/>
        <end position="351"/>
    </location>
</feature>
<dbReference type="CTD" id="103175088"/>
<dbReference type="InParanoid" id="A0A3Q7NLI8"/>
<keyword evidence="3" id="KW-1185">Reference proteome</keyword>
<protein>
    <submittedName>
        <fullName evidence="4">Uncharacterized protein C11orf16 homolog</fullName>
    </submittedName>
</protein>
<dbReference type="RefSeq" id="XP_025704341.1">
    <property type="nucleotide sequence ID" value="XM_025848556.1"/>
</dbReference>
<dbReference type="InterPro" id="IPR032770">
    <property type="entry name" value="DUF4537"/>
</dbReference>
<feature type="region of interest" description="Disordered" evidence="1">
    <location>
        <begin position="439"/>
        <end position="499"/>
    </location>
</feature>
<dbReference type="AlphaFoldDB" id="A0A3Q7NLI8"/>
<evidence type="ECO:0000256" key="1">
    <source>
        <dbReference type="SAM" id="MobiDB-lite"/>
    </source>
</evidence>
<dbReference type="PANTHER" id="PTHR14343:SF3">
    <property type="entry name" value="SIMILAR TO PREDICTED GENE ICRFP703B1614Q5.5"/>
    <property type="match status" value="1"/>
</dbReference>
<gene>
    <name evidence="4" type="primary">CUNH11orf16</name>
</gene>
<dbReference type="Proteomes" id="UP000286641">
    <property type="component" value="Unplaced"/>
</dbReference>
<name>A0A3Q7NLI8_CALUR</name>
<proteinExistence type="predicted"/>
<reference evidence="4" key="2">
    <citation type="submission" date="2025-08" db="UniProtKB">
        <authorList>
            <consortium name="RefSeq"/>
        </authorList>
    </citation>
    <scope>IDENTIFICATION</scope>
    <source>
        <tissue evidence="4">Blood</tissue>
    </source>
</reference>
<evidence type="ECO:0000313" key="4">
    <source>
        <dbReference type="RefSeq" id="XP_025704341.1"/>
    </source>
</evidence>
<reference key="1">
    <citation type="submission" date="2019-01" db="UniProtKB">
        <authorList>
            <consortium name="RefSeq"/>
        </authorList>
    </citation>
    <scope>IDENTIFICATION</scope>
</reference>
<dbReference type="Pfam" id="PF15057">
    <property type="entry name" value="DUF4537"/>
    <property type="match status" value="1"/>
</dbReference>
<organism evidence="3 4">
    <name type="scientific">Callorhinus ursinus</name>
    <name type="common">Northern fur seal</name>
    <dbReference type="NCBI Taxonomy" id="34884"/>
    <lineage>
        <taxon>Eukaryota</taxon>
        <taxon>Metazoa</taxon>
        <taxon>Chordata</taxon>
        <taxon>Craniata</taxon>
        <taxon>Vertebrata</taxon>
        <taxon>Euteleostomi</taxon>
        <taxon>Mammalia</taxon>
        <taxon>Eutheria</taxon>
        <taxon>Laurasiatheria</taxon>
        <taxon>Carnivora</taxon>
        <taxon>Caniformia</taxon>
        <taxon>Pinnipedia</taxon>
        <taxon>Otariidae</taxon>
        <taxon>Callorhinus</taxon>
    </lineage>
</organism>
<accession>A0A3Q7NLI8</accession>
<feature type="domain" description="DUF4537" evidence="2">
    <location>
        <begin position="93"/>
        <end position="229"/>
    </location>
</feature>
<sequence>MESSAGPGTALPKYRSVATTLKSPSRTGAAPPWGLSFTCPFAIQHLVERWQMSELACEEKAVRYASYHPCLHMADSAWQGPGWLGRVGDAADTWVLARRGPDGFYYRAQIKAAPELERRGALLVEFEVPLITDLKLPAQWQNVVLEDDVIQFLPSMECLLRPGDTVLAPWEPDQQRYGPGTILLASEARDPQRASKEGEITVHFWNGKTASVPRGGVRWVPPPVWKKAVGRPHKPSIKEHAGALLWAPCCSPLGPAAGWVTNGLSPGTPFLCPPCVPQACCQLLGQGCLCPCPLAGPTWWPLTRAKEHPEVELKPTAPRLPLEGPKEEEGGVQAPLGVSSSSSSSEEDLENDLQVSLPQRLMVDSTVNTDPILLEKSPRRQGGLCQPEWRYWRRNGSQPHPGKPGTRHGTIWREKRGNKQQRVQSVVLGNTKELVLEASGVKPPQILPEDGEHREWSPGTATHQRDQNALRLKAPRSQVKQDGWEGAPKDSSCGSSCPF</sequence>
<dbReference type="PANTHER" id="PTHR14343">
    <property type="entry name" value="VWFA DOMAIN-CONTAINING PROTEIN"/>
    <property type="match status" value="1"/>
</dbReference>
<evidence type="ECO:0000313" key="3">
    <source>
        <dbReference type="Proteomes" id="UP000286641"/>
    </source>
</evidence>
<evidence type="ECO:0000259" key="2">
    <source>
        <dbReference type="Pfam" id="PF15057"/>
    </source>
</evidence>